<keyword evidence="1" id="KW-0596">Phosphopantetheine</keyword>
<dbReference type="SUPFAM" id="SSF53901">
    <property type="entry name" value="Thiolase-like"/>
    <property type="match status" value="1"/>
</dbReference>
<dbReference type="GO" id="GO:0006633">
    <property type="term" value="P:fatty acid biosynthetic process"/>
    <property type="evidence" value="ECO:0007669"/>
    <property type="project" value="TreeGrafter"/>
</dbReference>
<dbReference type="Gene3D" id="3.40.47.10">
    <property type="match status" value="1"/>
</dbReference>
<gene>
    <name evidence="5" type="ORF">BST27_31105</name>
</gene>
<protein>
    <submittedName>
        <fullName evidence="5">Polyketide synthase</fullName>
    </submittedName>
</protein>
<organism evidence="5 6">
    <name type="scientific">Mycobacterium intermedium</name>
    <dbReference type="NCBI Taxonomy" id="28445"/>
    <lineage>
        <taxon>Bacteria</taxon>
        <taxon>Bacillati</taxon>
        <taxon>Actinomycetota</taxon>
        <taxon>Actinomycetes</taxon>
        <taxon>Mycobacteriales</taxon>
        <taxon>Mycobacteriaceae</taxon>
        <taxon>Mycobacterium</taxon>
        <taxon>Mycobacterium simiae complex</taxon>
    </lineage>
</organism>
<dbReference type="GO" id="GO:0005886">
    <property type="term" value="C:plasma membrane"/>
    <property type="evidence" value="ECO:0007669"/>
    <property type="project" value="TreeGrafter"/>
</dbReference>
<dbReference type="InterPro" id="IPR016039">
    <property type="entry name" value="Thiolase-like"/>
</dbReference>
<dbReference type="Pfam" id="PF00109">
    <property type="entry name" value="ketoacyl-synt"/>
    <property type="match status" value="1"/>
</dbReference>
<dbReference type="EMBL" id="MVHT01000356">
    <property type="protein sequence ID" value="ORA77913.1"/>
    <property type="molecule type" value="Genomic_DNA"/>
</dbReference>
<dbReference type="PANTHER" id="PTHR43775:SF37">
    <property type="entry name" value="SI:DKEY-61P9.11"/>
    <property type="match status" value="1"/>
</dbReference>
<keyword evidence="3" id="KW-0511">Multifunctional enzyme</keyword>
<evidence type="ECO:0000256" key="3">
    <source>
        <dbReference type="ARBA" id="ARBA00023268"/>
    </source>
</evidence>
<dbReference type="GO" id="GO:0004312">
    <property type="term" value="F:fatty acid synthase activity"/>
    <property type="evidence" value="ECO:0007669"/>
    <property type="project" value="TreeGrafter"/>
</dbReference>
<dbReference type="InterPro" id="IPR050091">
    <property type="entry name" value="PKS_NRPS_Biosynth_Enz"/>
</dbReference>
<evidence type="ECO:0000313" key="5">
    <source>
        <dbReference type="EMBL" id="ORA77913.1"/>
    </source>
</evidence>
<sequence>DTACSSGLTAIHLACRSLHDNESDIALAGGASVMFEPRKQASGSAIGMLSPTGRCHAFDVAADGFVAGEGVVVVLLKRLEDAQRDGDRILAVIRGTA</sequence>
<evidence type="ECO:0000256" key="1">
    <source>
        <dbReference type="ARBA" id="ARBA00022450"/>
    </source>
</evidence>
<comment type="caution">
    <text evidence="5">The sequence shown here is derived from an EMBL/GenBank/DDBJ whole genome shotgun (WGS) entry which is preliminary data.</text>
</comment>
<accession>A0A1X0DZR6</accession>
<feature type="non-terminal residue" evidence="5">
    <location>
        <position position="1"/>
    </location>
</feature>
<feature type="domain" description="Ketosynthase family 3 (KS3)" evidence="4">
    <location>
        <begin position="1"/>
        <end position="97"/>
    </location>
</feature>
<name>A0A1X0DZR6_MYCIE</name>
<evidence type="ECO:0000313" key="6">
    <source>
        <dbReference type="Proteomes" id="UP000192739"/>
    </source>
</evidence>
<proteinExistence type="predicted"/>
<dbReference type="InterPro" id="IPR014030">
    <property type="entry name" value="Ketoacyl_synth_N"/>
</dbReference>
<dbReference type="Proteomes" id="UP000192739">
    <property type="component" value="Unassembled WGS sequence"/>
</dbReference>
<dbReference type="GO" id="GO:0005737">
    <property type="term" value="C:cytoplasm"/>
    <property type="evidence" value="ECO:0007669"/>
    <property type="project" value="TreeGrafter"/>
</dbReference>
<dbReference type="RefSeq" id="WP_211285357.1">
    <property type="nucleotide sequence ID" value="NZ_MVHT01000356.1"/>
</dbReference>
<dbReference type="AlphaFoldDB" id="A0A1X0DZR6"/>
<dbReference type="PANTHER" id="PTHR43775">
    <property type="entry name" value="FATTY ACID SYNTHASE"/>
    <property type="match status" value="1"/>
</dbReference>
<evidence type="ECO:0000256" key="2">
    <source>
        <dbReference type="ARBA" id="ARBA00022553"/>
    </source>
</evidence>
<feature type="non-terminal residue" evidence="5">
    <location>
        <position position="97"/>
    </location>
</feature>
<keyword evidence="2" id="KW-0597">Phosphoprotein</keyword>
<dbReference type="PROSITE" id="PS52004">
    <property type="entry name" value="KS3_2"/>
    <property type="match status" value="1"/>
</dbReference>
<evidence type="ECO:0000259" key="4">
    <source>
        <dbReference type="PROSITE" id="PS52004"/>
    </source>
</evidence>
<reference evidence="5 6" key="1">
    <citation type="submission" date="2017-02" db="EMBL/GenBank/DDBJ databases">
        <title>The new phylogeny of genus Mycobacterium.</title>
        <authorList>
            <person name="Tortoli E."/>
            <person name="Trovato A."/>
            <person name="Cirillo D.M."/>
        </authorList>
    </citation>
    <scope>NUCLEOTIDE SEQUENCE [LARGE SCALE GENOMIC DNA]</scope>
    <source>
        <strain evidence="5 6">DSM 44049</strain>
    </source>
</reference>
<dbReference type="InterPro" id="IPR020841">
    <property type="entry name" value="PKS_Beta-ketoAc_synthase_dom"/>
</dbReference>
<dbReference type="GO" id="GO:0071770">
    <property type="term" value="P:DIM/DIP cell wall layer assembly"/>
    <property type="evidence" value="ECO:0007669"/>
    <property type="project" value="TreeGrafter"/>
</dbReference>
<keyword evidence="6" id="KW-1185">Reference proteome</keyword>